<feature type="transmembrane region" description="Helical" evidence="1">
    <location>
        <begin position="531"/>
        <end position="547"/>
    </location>
</feature>
<evidence type="ECO:0000256" key="1">
    <source>
        <dbReference type="SAM" id="Phobius"/>
    </source>
</evidence>
<keyword evidence="3" id="KW-1185">Reference proteome</keyword>
<evidence type="ECO:0000313" key="2">
    <source>
        <dbReference type="EMBL" id="KAH0574613.1"/>
    </source>
</evidence>
<keyword evidence="1" id="KW-0472">Membrane</keyword>
<feature type="transmembrane region" description="Helical" evidence="1">
    <location>
        <begin position="583"/>
        <end position="607"/>
    </location>
</feature>
<dbReference type="PROSITE" id="PS51257">
    <property type="entry name" value="PROKAR_LIPOPROTEIN"/>
    <property type="match status" value="1"/>
</dbReference>
<name>A0A9P8LUN7_9EUKA</name>
<accession>A0A9P8LUN7</accession>
<protein>
    <submittedName>
        <fullName evidence="2">Transmembrane domain-containing protein</fullName>
    </submittedName>
</protein>
<feature type="transmembrane region" description="Helical" evidence="1">
    <location>
        <begin position="12"/>
        <end position="33"/>
    </location>
</feature>
<dbReference type="KEGG" id="ssao:94296251"/>
<dbReference type="AlphaFoldDB" id="A0A9P8LUN7"/>
<feature type="transmembrane region" description="Helical" evidence="1">
    <location>
        <begin position="40"/>
        <end position="58"/>
    </location>
</feature>
<keyword evidence="1" id="KW-1133">Transmembrane helix</keyword>
<evidence type="ECO:0000313" key="3">
    <source>
        <dbReference type="Proteomes" id="UP000018208"/>
    </source>
</evidence>
<comment type="caution">
    <text evidence="2">The sequence shown here is derived from an EMBL/GenBank/DDBJ whole genome shotgun (WGS) entry which is preliminary data.</text>
</comment>
<dbReference type="Proteomes" id="UP000018208">
    <property type="component" value="Unassembled WGS sequence"/>
</dbReference>
<organism evidence="2 3">
    <name type="scientific">Spironucleus salmonicida</name>
    <dbReference type="NCBI Taxonomy" id="348837"/>
    <lineage>
        <taxon>Eukaryota</taxon>
        <taxon>Metamonada</taxon>
        <taxon>Diplomonadida</taxon>
        <taxon>Hexamitidae</taxon>
        <taxon>Hexamitinae</taxon>
        <taxon>Spironucleus</taxon>
    </lineage>
</organism>
<sequence length="608" mass="69756">MHHAGIKDKIQAVFGIACACTLQVRIPFLVYCAPGLISEYVLVSIVVYYISTIVIYQISLQAPTPNAYILLNSNQDITIYTIVLYTHQALSQYHSRLPWCCLWNYLGYQYQWYPLQQQAGTTHRIYKQSSAQPVLVLYRQEYPSQCTVYLGSQVNMYQQAQQYIIQIQQYILNILIGTTPNAYILLNSIQVITIYTIVLHCHQALRQYHSRLPQHYLWKYLGYQYQWYPVQQQPAMPNMKVKPLYTMPTASTQARSTKMWKAQASIRSVLFLINYDIATSLGPDHQLALSRHPDSHTLADLALAKLILRVVVTIQNSSIPMLLSQAAYRVRLQSIMFDRLCIMRVLKIKYKQSSAQPVLVLYRQEYPSQCYCAPGLISEYVLVSIVVYYISTIVYTKYPYKHHSQCIYTTKLQLRYYYIYYSIAYSSSTMPVPLTPTLALSMEILGVAVLVVPTSVADSYQRQNIQTVFGIACACTLQVRIPFLVYCAPGLISEYILVSIVVYSINTIVYTKYPYKHHSQCIYTTKLQLRYYYIYYSIAYSSSTMPVPLTPTLALSMEILGVAVLVVPTSVADSYQRQNIQTVFGIACACTLQVRIPFLVLLCTWAHK</sequence>
<proteinExistence type="predicted"/>
<gene>
    <name evidence="2" type="ORF">SS50377_22228</name>
</gene>
<keyword evidence="1 2" id="KW-0812">Transmembrane</keyword>
<feature type="transmembrane region" description="Helical" evidence="1">
    <location>
        <begin position="377"/>
        <end position="395"/>
    </location>
</feature>
<feature type="transmembrane region" description="Helical" evidence="1">
    <location>
        <begin position="416"/>
        <end position="432"/>
    </location>
</feature>
<reference evidence="2 3" key="1">
    <citation type="journal article" date="2014" name="PLoS Genet.">
        <title>The Genome of Spironucleus salmonicida Highlights a Fish Pathogen Adapted to Fluctuating Environments.</title>
        <authorList>
            <person name="Xu F."/>
            <person name="Jerlstrom-Hultqvist J."/>
            <person name="Einarsson E."/>
            <person name="Astvaldsson A."/>
            <person name="Svard S.G."/>
            <person name="Andersson J.O."/>
        </authorList>
    </citation>
    <scope>NUCLEOTIDE SEQUENCE [LARGE SCALE GENOMIC DNA]</scope>
    <source>
        <strain evidence="2 3">ATCC 50377</strain>
    </source>
</reference>
<dbReference type="RefSeq" id="XP_067765386.1">
    <property type="nucleotide sequence ID" value="XM_067906118.1"/>
</dbReference>
<dbReference type="EMBL" id="AUWU02000003">
    <property type="protein sequence ID" value="KAH0574613.1"/>
    <property type="molecule type" value="Genomic_DNA"/>
</dbReference>
<dbReference type="GeneID" id="94296251"/>
<feature type="transmembrane region" description="Helical" evidence="1">
    <location>
        <begin position="492"/>
        <end position="510"/>
    </location>
</feature>